<evidence type="ECO:0000313" key="1">
    <source>
        <dbReference type="EMBL" id="CAK1555159.1"/>
    </source>
</evidence>
<keyword evidence="2" id="KW-1185">Reference proteome</keyword>
<gene>
    <name evidence="1" type="ORF">LNINA_LOCUS13995</name>
</gene>
<dbReference type="EMBL" id="CAVLEF010000280">
    <property type="protein sequence ID" value="CAK1555159.1"/>
    <property type="molecule type" value="Genomic_DNA"/>
</dbReference>
<protein>
    <submittedName>
        <fullName evidence="1">Uncharacterized protein</fullName>
    </submittedName>
</protein>
<reference evidence="1 2" key="1">
    <citation type="submission" date="2023-11" db="EMBL/GenBank/DDBJ databases">
        <authorList>
            <person name="Okamura Y."/>
        </authorList>
    </citation>
    <scope>NUCLEOTIDE SEQUENCE [LARGE SCALE GENOMIC DNA]</scope>
</reference>
<accession>A0AAV1K3F4</accession>
<dbReference type="Proteomes" id="UP001497472">
    <property type="component" value="Unassembled WGS sequence"/>
</dbReference>
<evidence type="ECO:0000313" key="2">
    <source>
        <dbReference type="Proteomes" id="UP001497472"/>
    </source>
</evidence>
<comment type="caution">
    <text evidence="1">The sequence shown here is derived from an EMBL/GenBank/DDBJ whole genome shotgun (WGS) entry which is preliminary data.</text>
</comment>
<proteinExistence type="predicted"/>
<name>A0AAV1K3F4_9NEOP</name>
<sequence>MCAEQSVRVGQIVSAISAARARRKFEGLCRTQFRLCALISYAAPPALVPNSSSWFLGLVPNIQRGLRAIHTYVIVIEYATN</sequence>
<organism evidence="1 2">
    <name type="scientific">Leptosia nina</name>
    <dbReference type="NCBI Taxonomy" id="320188"/>
    <lineage>
        <taxon>Eukaryota</taxon>
        <taxon>Metazoa</taxon>
        <taxon>Ecdysozoa</taxon>
        <taxon>Arthropoda</taxon>
        <taxon>Hexapoda</taxon>
        <taxon>Insecta</taxon>
        <taxon>Pterygota</taxon>
        <taxon>Neoptera</taxon>
        <taxon>Endopterygota</taxon>
        <taxon>Lepidoptera</taxon>
        <taxon>Glossata</taxon>
        <taxon>Ditrysia</taxon>
        <taxon>Papilionoidea</taxon>
        <taxon>Pieridae</taxon>
        <taxon>Pierinae</taxon>
        <taxon>Leptosia</taxon>
    </lineage>
</organism>
<dbReference type="AlphaFoldDB" id="A0AAV1K3F4"/>